<evidence type="ECO:0000313" key="2">
    <source>
        <dbReference type="Proteomes" id="UP000315540"/>
    </source>
</evidence>
<proteinExistence type="predicted"/>
<dbReference type="AlphaFoldDB" id="A0A504J119"/>
<dbReference type="EMBL" id="VFWZ01000005">
    <property type="protein sequence ID" value="TPN84527.1"/>
    <property type="molecule type" value="Genomic_DNA"/>
</dbReference>
<gene>
    <name evidence="1" type="ORF">FHK87_16475</name>
</gene>
<dbReference type="OrthoDB" id="1442826at2"/>
<accession>A0A504J119</accession>
<organism evidence="1 2">
    <name type="scientific">Aquimarina algicola</name>
    <dbReference type="NCBI Taxonomy" id="2589995"/>
    <lineage>
        <taxon>Bacteria</taxon>
        <taxon>Pseudomonadati</taxon>
        <taxon>Bacteroidota</taxon>
        <taxon>Flavobacteriia</taxon>
        <taxon>Flavobacteriales</taxon>
        <taxon>Flavobacteriaceae</taxon>
        <taxon>Aquimarina</taxon>
    </lineage>
</organism>
<protein>
    <submittedName>
        <fullName evidence="1">Uncharacterized protein</fullName>
    </submittedName>
</protein>
<keyword evidence="2" id="KW-1185">Reference proteome</keyword>
<name>A0A504J119_9FLAO</name>
<evidence type="ECO:0000313" key="1">
    <source>
        <dbReference type="EMBL" id="TPN84527.1"/>
    </source>
</evidence>
<dbReference type="Proteomes" id="UP000315540">
    <property type="component" value="Unassembled WGS sequence"/>
</dbReference>
<sequence>MNYIKHLNSVFQTFTKDSRLNPTHISLYMALFQIWNINRFPPMFFINREEVMQLSKIGSKATYHRCIKELSYWEYVIYTPSHNPYKGSQIKMFTFGTTNKQEVNDHETGTKQALIPYINNNKPKETIIKRKLPKTEIEVIKFFKTKKWPALEGLKFFNHYQSIGWKIGGKVKITDWQAIANSWMLKSKRLQTDKTLLSQKRDNLKTTTIKNYDEPL</sequence>
<dbReference type="RefSeq" id="WP_140594862.1">
    <property type="nucleotide sequence ID" value="NZ_VFWZ01000005.1"/>
</dbReference>
<comment type="caution">
    <text evidence="1">The sequence shown here is derived from an EMBL/GenBank/DDBJ whole genome shotgun (WGS) entry which is preliminary data.</text>
</comment>
<reference evidence="1 2" key="1">
    <citation type="submission" date="2019-06" db="EMBL/GenBank/DDBJ databases">
        <authorList>
            <person name="Meng X."/>
        </authorList>
    </citation>
    <scope>NUCLEOTIDE SEQUENCE [LARGE SCALE GENOMIC DNA]</scope>
    <source>
        <strain evidence="1 2">M625</strain>
    </source>
</reference>